<dbReference type="PANTHER" id="PTHR31630">
    <property type="entry name" value="PHYTANOYL-COA DIOXYGENASE-RELATED-RELATED"/>
    <property type="match status" value="1"/>
</dbReference>
<accession>C2FWA6</accession>
<dbReference type="EMBL" id="ACHB01000037">
    <property type="protein sequence ID" value="EEI92761.1"/>
    <property type="molecule type" value="Genomic_DNA"/>
</dbReference>
<dbReference type="Pfam" id="PF05721">
    <property type="entry name" value="PhyH"/>
    <property type="match status" value="1"/>
</dbReference>
<protein>
    <submittedName>
        <fullName evidence="1">Phytanoyl-CoA dioxygenase (PhyH)</fullName>
    </submittedName>
</protein>
<proteinExistence type="predicted"/>
<dbReference type="GO" id="GO:0016706">
    <property type="term" value="F:2-oxoglutarate-dependent dioxygenase activity"/>
    <property type="evidence" value="ECO:0007669"/>
    <property type="project" value="UniProtKB-ARBA"/>
</dbReference>
<dbReference type="AlphaFoldDB" id="C2FWA6"/>
<keyword evidence="1" id="KW-0223">Dioxygenase</keyword>
<dbReference type="Gene3D" id="2.60.120.620">
    <property type="entry name" value="q2cbj1_9rhob like domain"/>
    <property type="match status" value="1"/>
</dbReference>
<reference evidence="1 2" key="1">
    <citation type="submission" date="2009-01" db="EMBL/GenBank/DDBJ databases">
        <authorList>
            <person name="Qin X."/>
            <person name="Bachman B."/>
            <person name="Battles P."/>
            <person name="Bell A."/>
            <person name="Bess C."/>
            <person name="Bickham C."/>
            <person name="Chaboub L."/>
            <person name="Chen D."/>
            <person name="Coyle M."/>
            <person name="Deiros D.R."/>
            <person name="Dinh H."/>
            <person name="Forbes L."/>
            <person name="Fowler G."/>
            <person name="Francisco L."/>
            <person name="Fu Q."/>
            <person name="Gubbala S."/>
            <person name="Hale W."/>
            <person name="Han Y."/>
            <person name="Hemphill L."/>
            <person name="Highlander S.K."/>
            <person name="Hirani K."/>
            <person name="Hogues M."/>
            <person name="Jackson L."/>
            <person name="Jakkamsetti A."/>
            <person name="Javaid M."/>
            <person name="Jiang H."/>
            <person name="Korchina V."/>
            <person name="Kovar C."/>
            <person name="Lara F."/>
            <person name="Lee S."/>
            <person name="Mata R."/>
            <person name="Mathew T."/>
            <person name="Moen C."/>
            <person name="Morales K."/>
            <person name="Munidasa M."/>
            <person name="Nazareth L."/>
            <person name="Ngo R."/>
            <person name="Nguyen L."/>
            <person name="Okwuonu G."/>
            <person name="Ongeri F."/>
            <person name="Patil S."/>
            <person name="Petrosino J."/>
            <person name="Pham C."/>
            <person name="Pham P."/>
            <person name="Pu L.-L."/>
            <person name="Puazo M."/>
            <person name="Raj R."/>
            <person name="Reid J."/>
            <person name="Rouhana J."/>
            <person name="Saada N."/>
            <person name="Shang Y."/>
            <person name="Simmons D."/>
            <person name="Thornton R."/>
            <person name="Warren J."/>
            <person name="Weissenberger G."/>
            <person name="Zhang J."/>
            <person name="Zhang L."/>
            <person name="Zhou C."/>
            <person name="Zhu D."/>
            <person name="Muzny D."/>
            <person name="Worley K."/>
            <person name="Gibbs R."/>
        </authorList>
    </citation>
    <scope>NUCLEOTIDE SEQUENCE [LARGE SCALE GENOMIC DNA]</scope>
    <source>
        <strain evidence="1 2">ATCC 33300</strain>
    </source>
</reference>
<sequence length="330" mass="37852">MMNHSEPYNPETEQSLAEKPFAFLSAYTTFHLERKAHNKAPDETFARTSNAFLAIFELGLFNTINFLFNEYTDVESFRQWIIRKKGVEFYKSARQKFEEWEIQRDVKAENYVCKILTEDQLKYWEEQGYLKISGLVSEEDCDAVVDHICSVLSIDLENPETWYQEQSALQGIMLPDAVGSAVEKVRNNTAVRAVFTDLYKSDAIFPNILPLGYNPPESMGYAFRGSRIHWDIDFSIGPRYHIQGLLYLHDVPENGGAFSLVPGYHKQIDHLLEQYGSPEAAMQYLAAANLEKHISGKKGDLILWIESLPHAATANKSDNPRFVQYINFGR</sequence>
<dbReference type="Proteomes" id="UP000006241">
    <property type="component" value="Unassembled WGS sequence"/>
</dbReference>
<keyword evidence="1" id="KW-0560">Oxidoreductase</keyword>
<dbReference type="HOGENOM" id="CLU_833620_0_0_10"/>
<dbReference type="RefSeq" id="WP_003007739.1">
    <property type="nucleotide sequence ID" value="NZ_GG668631.1"/>
</dbReference>
<organism evidence="1 2">
    <name type="scientific">Sphingobacterium spiritivorum ATCC 33300</name>
    <dbReference type="NCBI Taxonomy" id="525372"/>
    <lineage>
        <taxon>Bacteria</taxon>
        <taxon>Pseudomonadati</taxon>
        <taxon>Bacteroidota</taxon>
        <taxon>Sphingobacteriia</taxon>
        <taxon>Sphingobacteriales</taxon>
        <taxon>Sphingobacteriaceae</taxon>
        <taxon>Sphingobacterium</taxon>
    </lineage>
</organism>
<dbReference type="PANTHER" id="PTHR31630:SF6">
    <property type="entry name" value="PHYTANOYL-COA DIOXYGENASE-RELATED"/>
    <property type="match status" value="1"/>
</dbReference>
<comment type="caution">
    <text evidence="1">The sequence shown here is derived from an EMBL/GenBank/DDBJ whole genome shotgun (WGS) entry which is preliminary data.</text>
</comment>
<dbReference type="InterPro" id="IPR008775">
    <property type="entry name" value="Phytyl_CoA_dOase-like"/>
</dbReference>
<evidence type="ECO:0000313" key="2">
    <source>
        <dbReference type="Proteomes" id="UP000006241"/>
    </source>
</evidence>
<name>C2FWA6_SPHSI</name>
<gene>
    <name evidence="1" type="ORF">HMPREF0765_1612</name>
</gene>
<dbReference type="SUPFAM" id="SSF51197">
    <property type="entry name" value="Clavaminate synthase-like"/>
    <property type="match status" value="1"/>
</dbReference>
<evidence type="ECO:0000313" key="1">
    <source>
        <dbReference type="EMBL" id="EEI92761.1"/>
    </source>
</evidence>